<reference evidence="17" key="1">
    <citation type="journal article" date="2014" name="Nat. Genet.">
        <title>A reference genome for common bean and genome-wide analysis of dual domestications.</title>
        <authorList>
            <person name="Schmutz J."/>
            <person name="McClean P.E."/>
            <person name="Mamidi S."/>
            <person name="Wu G.A."/>
            <person name="Cannon S.B."/>
            <person name="Grimwood J."/>
            <person name="Jenkins J."/>
            <person name="Shu S."/>
            <person name="Song Q."/>
            <person name="Chavarro C."/>
            <person name="Torres-Torres M."/>
            <person name="Geffroy V."/>
            <person name="Moghaddam S.M."/>
            <person name="Gao D."/>
            <person name="Abernathy B."/>
            <person name="Barry K."/>
            <person name="Blair M."/>
            <person name="Brick M.A."/>
            <person name="Chovatia M."/>
            <person name="Gepts P."/>
            <person name="Goodstein D.M."/>
            <person name="Gonzales M."/>
            <person name="Hellsten U."/>
            <person name="Hyten D.L."/>
            <person name="Jia G."/>
            <person name="Kelly J.D."/>
            <person name="Kudrna D."/>
            <person name="Lee R."/>
            <person name="Richard M.M."/>
            <person name="Miklas P.N."/>
            <person name="Osorno J.M."/>
            <person name="Rodrigues J."/>
            <person name="Thareau V."/>
            <person name="Urrea C.A."/>
            <person name="Wang M."/>
            <person name="Yu Y."/>
            <person name="Zhang M."/>
            <person name="Wing R.A."/>
            <person name="Cregan P.B."/>
            <person name="Rokhsar D.S."/>
            <person name="Jackson S.A."/>
        </authorList>
    </citation>
    <scope>NUCLEOTIDE SEQUENCE [LARGE SCALE GENOMIC DNA]</scope>
    <source>
        <strain evidence="17">cv. G19833</strain>
    </source>
</reference>
<keyword evidence="8 12" id="KW-0067">ATP-binding</keyword>
<keyword evidence="3" id="KW-0808">Transferase</keyword>
<protein>
    <recommendedName>
        <fullName evidence="15">Protein kinase domain-containing protein</fullName>
    </recommendedName>
</protein>
<dbReference type="Gene3D" id="1.10.510.10">
    <property type="entry name" value="Transferase(Phosphotransferase) domain 1"/>
    <property type="match status" value="1"/>
</dbReference>
<dbReference type="eggNOG" id="KOG1187">
    <property type="taxonomic scope" value="Eukaryota"/>
</dbReference>
<evidence type="ECO:0000256" key="8">
    <source>
        <dbReference type="ARBA" id="ARBA00022840"/>
    </source>
</evidence>
<dbReference type="GO" id="GO:0004714">
    <property type="term" value="F:transmembrane receptor protein tyrosine kinase activity"/>
    <property type="evidence" value="ECO:0007669"/>
    <property type="project" value="InterPro"/>
</dbReference>
<dbReference type="SMR" id="V7C1V5"/>
<dbReference type="InterPro" id="IPR045272">
    <property type="entry name" value="ANXUR1/2-like"/>
</dbReference>
<dbReference type="GO" id="GO:0005524">
    <property type="term" value="F:ATP binding"/>
    <property type="evidence" value="ECO:0007669"/>
    <property type="project" value="UniProtKB-UniRule"/>
</dbReference>
<keyword evidence="10 13" id="KW-0472">Membrane</keyword>
<evidence type="ECO:0000256" key="9">
    <source>
        <dbReference type="ARBA" id="ARBA00022989"/>
    </source>
</evidence>
<evidence type="ECO:0000256" key="13">
    <source>
        <dbReference type="SAM" id="Phobius"/>
    </source>
</evidence>
<dbReference type="GO" id="GO:0004674">
    <property type="term" value="F:protein serine/threonine kinase activity"/>
    <property type="evidence" value="ECO:0007669"/>
    <property type="project" value="UniProtKB-KW"/>
</dbReference>
<feature type="transmembrane region" description="Helical" evidence="13">
    <location>
        <begin position="440"/>
        <end position="463"/>
    </location>
</feature>
<dbReference type="FunFam" id="2.60.120.430:FF:000007">
    <property type="entry name" value="FERONIA receptor-like kinase"/>
    <property type="match status" value="1"/>
</dbReference>
<dbReference type="PROSITE" id="PS50011">
    <property type="entry name" value="PROTEIN_KINASE_DOM"/>
    <property type="match status" value="1"/>
</dbReference>
<evidence type="ECO:0000256" key="14">
    <source>
        <dbReference type="SAM" id="SignalP"/>
    </source>
</evidence>
<evidence type="ECO:0000256" key="12">
    <source>
        <dbReference type="PROSITE-ProRule" id="PRU10141"/>
    </source>
</evidence>
<dbReference type="InterPro" id="IPR024788">
    <property type="entry name" value="Malectin-like_Carb-bd_dom"/>
</dbReference>
<proteinExistence type="predicted"/>
<feature type="chain" id="PRO_5004754915" description="Protein kinase domain-containing protein" evidence="14">
    <location>
        <begin position="25"/>
        <end position="829"/>
    </location>
</feature>
<feature type="binding site" evidence="12">
    <location>
        <position position="535"/>
    </location>
    <ligand>
        <name>ATP</name>
        <dbReference type="ChEBI" id="CHEBI:30616"/>
    </ligand>
</feature>
<dbReference type="SMART" id="SM00220">
    <property type="entry name" value="S_TKc"/>
    <property type="match status" value="1"/>
</dbReference>
<keyword evidence="17" id="KW-1185">Reference proteome</keyword>
<dbReference type="InterPro" id="IPR017441">
    <property type="entry name" value="Protein_kinase_ATP_BS"/>
</dbReference>
<keyword evidence="2" id="KW-0723">Serine/threonine-protein kinase</keyword>
<dbReference type="Pfam" id="PF12819">
    <property type="entry name" value="Malectin_like"/>
    <property type="match status" value="1"/>
</dbReference>
<dbReference type="CDD" id="cd14066">
    <property type="entry name" value="STKc_IRAK"/>
    <property type="match status" value="1"/>
</dbReference>
<dbReference type="FunFam" id="1.10.510.10:FF:000252">
    <property type="entry name" value="Receptor-like protein kinase FERONIA"/>
    <property type="match status" value="1"/>
</dbReference>
<evidence type="ECO:0000313" key="16">
    <source>
        <dbReference type="EMBL" id="ESW23353.1"/>
    </source>
</evidence>
<dbReference type="Proteomes" id="UP000000226">
    <property type="component" value="Chromosome 4"/>
</dbReference>
<dbReference type="PANTHER" id="PTHR34590">
    <property type="entry name" value="OS03G0124300 PROTEIN-RELATED"/>
    <property type="match status" value="1"/>
</dbReference>
<dbReference type="InterPro" id="IPR011009">
    <property type="entry name" value="Kinase-like_dom_sf"/>
</dbReference>
<evidence type="ECO:0000313" key="17">
    <source>
        <dbReference type="Proteomes" id="UP000000226"/>
    </source>
</evidence>
<dbReference type="GO" id="GO:0010038">
    <property type="term" value="P:response to metal ion"/>
    <property type="evidence" value="ECO:0007669"/>
    <property type="project" value="UniProtKB-ARBA"/>
</dbReference>
<dbReference type="SUPFAM" id="SSF56112">
    <property type="entry name" value="Protein kinase-like (PK-like)"/>
    <property type="match status" value="1"/>
</dbReference>
<dbReference type="Gene3D" id="2.60.120.430">
    <property type="entry name" value="Galactose-binding lectin"/>
    <property type="match status" value="2"/>
</dbReference>
<keyword evidence="7" id="KW-0418">Kinase</keyword>
<evidence type="ECO:0000259" key="15">
    <source>
        <dbReference type="PROSITE" id="PS50011"/>
    </source>
</evidence>
<evidence type="ECO:0000256" key="6">
    <source>
        <dbReference type="ARBA" id="ARBA00022741"/>
    </source>
</evidence>
<sequence length="829" mass="93627">MAITFITSLTLFFFLLHFSVHLQAYTPEDIFTISCGSTGISFDGQRRWIGDEDTKYLSFKDGSVSEKATTQSPSTNQIPYSSARLSRSQFNYSFPVSPGPKFIRLFFYPSDYPSFPRNQASFTHQSNQFTLLNAFNASLHADAQATQTIFREYVVNVNHGERLIVTFTPSDPNSYAFINGIEVLSMPTDLYYTQRNDIGFTLVGHGTLLSVGTSDALQTEYRINSGGQEIPPQNDTGLFRDWADELPYFIKQNPKNNDLQADIDGEMNITVNPDYVAPKELFRTARSQGTNGTLNKISYLTWVFPVDCGFTYVLRLHFCELDPLINDIADRQFFIYINSQLAEERADVMKWSKKQKGLAVHKNYAVMIPKNGNQKRFNLSLQMHPYESGVDTRYSDPFLNGLEIFKISEAESNNLAGRNPDPVQSNSHAGPDPINNRRRMIGITAGVVSGVVFISLVVFFVLFSTTSKWTPLLFLTKSTNDHNFSLPSDQCRRFTIVEIKAATKIFDSAFIVGDGGFGHVYKGFIKDGSIPVAIKRLRQGSQQGACEFLNEIQMLSQLRHRHLVSLIGYCCDKKEMILVYDYMGRGNLRDHLYGTDNPSLSWRQRLKICIGAARGLRYLHSGAKHMIIHRDVKTTNILLDERWVAKVSDFGLSKIGPNEMSKAHVSTAVKGSFGYLDPEYFIRQRLTEKSDVYSFGVVLFEVLCARSPLIHTEETEQVSLASWARYCYQNGTVAEIVDPILKGKIAPQCFAMFCEIGISCLSQEGMQRPSMNDVVLMLESALKLQESADESEEGVREDVIDTEEHHNNSKDNDKLMLELFSEIVDPKPR</sequence>
<evidence type="ECO:0000256" key="7">
    <source>
        <dbReference type="ARBA" id="ARBA00022777"/>
    </source>
</evidence>
<dbReference type="PANTHER" id="PTHR34590:SF15">
    <property type="entry name" value="PROTEIN KINASE DOMAIN-CONTAINING PROTEIN"/>
    <property type="match status" value="1"/>
</dbReference>
<evidence type="ECO:0000256" key="10">
    <source>
        <dbReference type="ARBA" id="ARBA00023136"/>
    </source>
</evidence>
<evidence type="ECO:0000256" key="4">
    <source>
        <dbReference type="ARBA" id="ARBA00022692"/>
    </source>
</evidence>
<dbReference type="FunFam" id="2.60.120.430:FF:000003">
    <property type="entry name" value="FERONIA receptor-like kinase"/>
    <property type="match status" value="1"/>
</dbReference>
<organism evidence="16 17">
    <name type="scientific">Phaseolus vulgaris</name>
    <name type="common">Kidney bean</name>
    <name type="synonym">French bean</name>
    <dbReference type="NCBI Taxonomy" id="3885"/>
    <lineage>
        <taxon>Eukaryota</taxon>
        <taxon>Viridiplantae</taxon>
        <taxon>Streptophyta</taxon>
        <taxon>Embryophyta</taxon>
        <taxon>Tracheophyta</taxon>
        <taxon>Spermatophyta</taxon>
        <taxon>Magnoliopsida</taxon>
        <taxon>eudicotyledons</taxon>
        <taxon>Gunneridae</taxon>
        <taxon>Pentapetalae</taxon>
        <taxon>rosids</taxon>
        <taxon>fabids</taxon>
        <taxon>Fabales</taxon>
        <taxon>Fabaceae</taxon>
        <taxon>Papilionoideae</taxon>
        <taxon>50 kb inversion clade</taxon>
        <taxon>NPAAA clade</taxon>
        <taxon>indigoferoid/millettioid clade</taxon>
        <taxon>Phaseoleae</taxon>
        <taxon>Phaseolus</taxon>
    </lineage>
</organism>
<accession>V7C1V5</accession>
<dbReference type="PROSITE" id="PS00108">
    <property type="entry name" value="PROTEIN_KINASE_ST"/>
    <property type="match status" value="1"/>
</dbReference>
<evidence type="ECO:0000256" key="3">
    <source>
        <dbReference type="ARBA" id="ARBA00022679"/>
    </source>
</evidence>
<dbReference type="EMBL" id="CM002291">
    <property type="protein sequence ID" value="ESW23353.1"/>
    <property type="molecule type" value="Genomic_DNA"/>
</dbReference>
<dbReference type="InterPro" id="IPR008271">
    <property type="entry name" value="Ser/Thr_kinase_AS"/>
</dbReference>
<feature type="domain" description="Protein kinase" evidence="15">
    <location>
        <begin position="506"/>
        <end position="782"/>
    </location>
</feature>
<dbReference type="Gramene" id="ESW23353">
    <property type="protein sequence ID" value="ESW23353"/>
    <property type="gene ID" value="PHAVU_004G039900g"/>
</dbReference>
<feature type="signal peptide" evidence="14">
    <location>
        <begin position="1"/>
        <end position="24"/>
    </location>
</feature>
<dbReference type="Pfam" id="PF07714">
    <property type="entry name" value="PK_Tyr_Ser-Thr"/>
    <property type="match status" value="1"/>
</dbReference>
<keyword evidence="11" id="KW-0325">Glycoprotein</keyword>
<keyword evidence="5 14" id="KW-0732">Signal</keyword>
<keyword evidence="9 13" id="KW-1133">Transmembrane helix</keyword>
<dbReference type="InterPro" id="IPR001245">
    <property type="entry name" value="Ser-Thr/Tyr_kinase_cat_dom"/>
</dbReference>
<evidence type="ECO:0000256" key="2">
    <source>
        <dbReference type="ARBA" id="ARBA00022527"/>
    </source>
</evidence>
<dbReference type="AlphaFoldDB" id="V7C1V5"/>
<dbReference type="OMA" id="HSGAKHM"/>
<dbReference type="Gene3D" id="3.30.200.20">
    <property type="entry name" value="Phosphorylase Kinase, domain 1"/>
    <property type="match status" value="1"/>
</dbReference>
<dbReference type="FunFam" id="3.30.200.20:FF:000039">
    <property type="entry name" value="receptor-like protein kinase FERONIA"/>
    <property type="match status" value="1"/>
</dbReference>
<dbReference type="OrthoDB" id="1431717at2759"/>
<keyword evidence="4 13" id="KW-0812">Transmembrane</keyword>
<evidence type="ECO:0000256" key="1">
    <source>
        <dbReference type="ARBA" id="ARBA00004479"/>
    </source>
</evidence>
<comment type="subcellular location">
    <subcellularLocation>
        <location evidence="1">Membrane</location>
        <topology evidence="1">Single-pass type I membrane protein</topology>
    </subcellularLocation>
</comment>
<evidence type="ECO:0000256" key="11">
    <source>
        <dbReference type="ARBA" id="ARBA00023180"/>
    </source>
</evidence>
<keyword evidence="6 12" id="KW-0547">Nucleotide-binding</keyword>
<evidence type="ECO:0000256" key="5">
    <source>
        <dbReference type="ARBA" id="ARBA00022729"/>
    </source>
</evidence>
<dbReference type="PROSITE" id="PS00107">
    <property type="entry name" value="PROTEIN_KINASE_ATP"/>
    <property type="match status" value="1"/>
</dbReference>
<gene>
    <name evidence="16" type="ORF">PHAVU_004G039900g</name>
</gene>
<dbReference type="InterPro" id="IPR000719">
    <property type="entry name" value="Prot_kinase_dom"/>
</dbReference>
<name>V7C1V5_PHAVU</name>
<dbReference type="GO" id="GO:0016020">
    <property type="term" value="C:membrane"/>
    <property type="evidence" value="ECO:0007669"/>
    <property type="project" value="UniProtKB-SubCell"/>
</dbReference>